<dbReference type="NCBIfam" id="TIGR00242">
    <property type="entry name" value="division/cell wall cluster transcriptional repressor MraZ"/>
    <property type="match status" value="1"/>
</dbReference>
<keyword evidence="2 7" id="KW-0963">Cytoplasm</keyword>
<keyword evidence="5 7" id="KW-0238">DNA-binding</keyword>
<evidence type="ECO:0000313" key="10">
    <source>
        <dbReference type="Proteomes" id="UP000490386"/>
    </source>
</evidence>
<dbReference type="GO" id="GO:0000976">
    <property type="term" value="F:transcription cis-regulatory region binding"/>
    <property type="evidence" value="ECO:0007669"/>
    <property type="project" value="TreeGrafter"/>
</dbReference>
<dbReference type="InterPro" id="IPR038619">
    <property type="entry name" value="MraZ_sf"/>
</dbReference>
<dbReference type="GO" id="GO:2000143">
    <property type="term" value="P:negative regulation of DNA-templated transcription initiation"/>
    <property type="evidence" value="ECO:0007669"/>
    <property type="project" value="TreeGrafter"/>
</dbReference>
<organism evidence="9 10">
    <name type="scientific">Pseudoclavibacter terrae</name>
    <dbReference type="NCBI Taxonomy" id="1530195"/>
    <lineage>
        <taxon>Bacteria</taxon>
        <taxon>Bacillati</taxon>
        <taxon>Actinomycetota</taxon>
        <taxon>Actinomycetes</taxon>
        <taxon>Micrococcales</taxon>
        <taxon>Microbacteriaceae</taxon>
        <taxon>Pseudoclavibacter</taxon>
    </lineage>
</organism>
<dbReference type="OrthoDB" id="9807753at2"/>
<feature type="domain" description="SpoVT-AbrB" evidence="8">
    <location>
        <begin position="5"/>
        <end position="47"/>
    </location>
</feature>
<keyword evidence="4 7" id="KW-0805">Transcription regulation</keyword>
<accession>A0A7J5B339</accession>
<feature type="domain" description="SpoVT-AbrB" evidence="8">
    <location>
        <begin position="76"/>
        <end position="119"/>
    </location>
</feature>
<dbReference type="InterPro" id="IPR003444">
    <property type="entry name" value="MraZ"/>
</dbReference>
<dbReference type="RefSeq" id="WP_104252823.1">
    <property type="nucleotide sequence ID" value="NZ_CANKVH010000001.1"/>
</dbReference>
<evidence type="ECO:0000256" key="1">
    <source>
        <dbReference type="ARBA" id="ARBA00013860"/>
    </source>
</evidence>
<dbReference type="InterPro" id="IPR035644">
    <property type="entry name" value="MraZ_C"/>
</dbReference>
<dbReference type="InterPro" id="IPR020603">
    <property type="entry name" value="MraZ_dom"/>
</dbReference>
<gene>
    <name evidence="7 9" type="primary">mraZ</name>
    <name evidence="9" type="ORF">F8O03_07885</name>
</gene>
<comment type="subunit">
    <text evidence="7">Forms oligomers.</text>
</comment>
<comment type="subcellular location">
    <subcellularLocation>
        <location evidence="7">Cytoplasm</location>
        <location evidence="7">Nucleoid</location>
    </subcellularLocation>
</comment>
<reference evidence="9 10" key="1">
    <citation type="submission" date="2019-09" db="EMBL/GenBank/DDBJ databases">
        <title>Phylogeny of genus Pseudoclavibacter and closely related genus.</title>
        <authorList>
            <person name="Li Y."/>
        </authorList>
    </citation>
    <scope>NUCLEOTIDE SEQUENCE [LARGE SCALE GENOMIC DNA]</scope>
    <source>
        <strain evidence="9 10">THG-MD12</strain>
    </source>
</reference>
<dbReference type="Gene3D" id="3.40.1550.20">
    <property type="entry name" value="Transcriptional regulator MraZ domain"/>
    <property type="match status" value="1"/>
</dbReference>
<keyword evidence="3" id="KW-0677">Repeat</keyword>
<dbReference type="CDD" id="cd16321">
    <property type="entry name" value="MraZ_C"/>
    <property type="match status" value="1"/>
</dbReference>
<keyword evidence="6 7" id="KW-0804">Transcription</keyword>
<dbReference type="InterPro" id="IPR035642">
    <property type="entry name" value="MraZ_N"/>
</dbReference>
<dbReference type="EMBL" id="WBJX01000002">
    <property type="protein sequence ID" value="KAB1638308.1"/>
    <property type="molecule type" value="Genomic_DNA"/>
</dbReference>
<dbReference type="AlphaFoldDB" id="A0A7J5B339"/>
<evidence type="ECO:0000256" key="5">
    <source>
        <dbReference type="ARBA" id="ARBA00023125"/>
    </source>
</evidence>
<sequence length="143" mass="16171">MFLGTYSPKLDEKGRLILPAKFRDELAEGVVLTRGQDRCVYVFSTSEFEELHNRIRQAPVTSKQARDYLRLLLSGAHAETPDRQNRVTIPQQLRQYAGLDRELAVIGAGTRAEIWDAEAWNTYVEANEAAFSETAEEVIPGLF</sequence>
<dbReference type="Proteomes" id="UP000490386">
    <property type="component" value="Unassembled WGS sequence"/>
</dbReference>
<evidence type="ECO:0000256" key="7">
    <source>
        <dbReference type="HAMAP-Rule" id="MF_01008"/>
    </source>
</evidence>
<dbReference type="GO" id="GO:0009295">
    <property type="term" value="C:nucleoid"/>
    <property type="evidence" value="ECO:0007669"/>
    <property type="project" value="UniProtKB-SubCell"/>
</dbReference>
<keyword evidence="10" id="KW-1185">Reference proteome</keyword>
<comment type="caution">
    <text evidence="9">The sequence shown here is derived from an EMBL/GenBank/DDBJ whole genome shotgun (WGS) entry which is preliminary data.</text>
</comment>
<dbReference type="GO" id="GO:0003700">
    <property type="term" value="F:DNA-binding transcription factor activity"/>
    <property type="evidence" value="ECO:0007669"/>
    <property type="project" value="UniProtKB-UniRule"/>
</dbReference>
<evidence type="ECO:0000259" key="8">
    <source>
        <dbReference type="PROSITE" id="PS51740"/>
    </source>
</evidence>
<dbReference type="InterPro" id="IPR037914">
    <property type="entry name" value="SpoVT-AbrB_sf"/>
</dbReference>
<comment type="similarity">
    <text evidence="7">Belongs to the MraZ family.</text>
</comment>
<proteinExistence type="inferred from homology"/>
<dbReference type="PROSITE" id="PS51740">
    <property type="entry name" value="SPOVT_ABRB"/>
    <property type="match status" value="2"/>
</dbReference>
<evidence type="ECO:0000256" key="3">
    <source>
        <dbReference type="ARBA" id="ARBA00022737"/>
    </source>
</evidence>
<dbReference type="InterPro" id="IPR007159">
    <property type="entry name" value="SpoVT-AbrB_dom"/>
</dbReference>
<evidence type="ECO:0000313" key="9">
    <source>
        <dbReference type="EMBL" id="KAB1638308.1"/>
    </source>
</evidence>
<dbReference type="Pfam" id="PF02381">
    <property type="entry name" value="MraZ"/>
    <property type="match status" value="2"/>
</dbReference>
<dbReference type="PANTHER" id="PTHR34701">
    <property type="entry name" value="TRANSCRIPTIONAL REGULATOR MRAZ"/>
    <property type="match status" value="1"/>
</dbReference>
<evidence type="ECO:0000256" key="2">
    <source>
        <dbReference type="ARBA" id="ARBA00022490"/>
    </source>
</evidence>
<dbReference type="CDD" id="cd16320">
    <property type="entry name" value="MraZ_N"/>
    <property type="match status" value="1"/>
</dbReference>
<dbReference type="HAMAP" id="MF_01008">
    <property type="entry name" value="MraZ"/>
    <property type="match status" value="1"/>
</dbReference>
<name>A0A7J5B339_9MICO</name>
<dbReference type="PANTHER" id="PTHR34701:SF1">
    <property type="entry name" value="TRANSCRIPTIONAL REGULATOR MRAZ"/>
    <property type="match status" value="1"/>
</dbReference>
<evidence type="ECO:0000256" key="6">
    <source>
        <dbReference type="ARBA" id="ARBA00023163"/>
    </source>
</evidence>
<evidence type="ECO:0000256" key="4">
    <source>
        <dbReference type="ARBA" id="ARBA00023015"/>
    </source>
</evidence>
<dbReference type="SUPFAM" id="SSF89447">
    <property type="entry name" value="AbrB/MazE/MraZ-like"/>
    <property type="match status" value="1"/>
</dbReference>
<protein>
    <recommendedName>
        <fullName evidence="1 7">Transcriptional regulator MraZ</fullName>
    </recommendedName>
</protein>
<dbReference type="GO" id="GO:0005737">
    <property type="term" value="C:cytoplasm"/>
    <property type="evidence" value="ECO:0007669"/>
    <property type="project" value="UniProtKB-UniRule"/>
</dbReference>